<dbReference type="EMBL" id="SLWL01000013">
    <property type="protein sequence ID" value="TCO11228.1"/>
    <property type="molecule type" value="Genomic_DNA"/>
</dbReference>
<organism evidence="3 4">
    <name type="scientific">Camelimonas lactis</name>
    <dbReference type="NCBI Taxonomy" id="659006"/>
    <lineage>
        <taxon>Bacteria</taxon>
        <taxon>Pseudomonadati</taxon>
        <taxon>Pseudomonadota</taxon>
        <taxon>Alphaproteobacteria</taxon>
        <taxon>Hyphomicrobiales</taxon>
        <taxon>Chelatococcaceae</taxon>
        <taxon>Camelimonas</taxon>
    </lineage>
</organism>
<keyword evidence="1" id="KW-0472">Membrane</keyword>
<keyword evidence="4" id="KW-1185">Reference proteome</keyword>
<protein>
    <submittedName>
        <fullName evidence="3">Uncharacterized protein</fullName>
    </submittedName>
</protein>
<gene>
    <name evidence="3" type="ORF">EV666_11364</name>
</gene>
<name>A0A4R2GQW8_9HYPH</name>
<accession>A0A4R2GQW8</accession>
<evidence type="ECO:0000256" key="1">
    <source>
        <dbReference type="SAM" id="Phobius"/>
    </source>
</evidence>
<sequence length="109" mass="11192">MNVAATTRKAAIAFVAAAIGGFGLAAATPASAGPKHGHGYGYGYGHHHRHGHFYRPGYVYGGAGLVGGLALGAIAASAMTAPPVCYVSREPVIDPWGNVIRYRAVRVCD</sequence>
<dbReference type="RefSeq" id="WP_132009323.1">
    <property type="nucleotide sequence ID" value="NZ_JBHUNN010000002.1"/>
</dbReference>
<feature type="chain" id="PRO_5020780560" evidence="2">
    <location>
        <begin position="33"/>
        <end position="109"/>
    </location>
</feature>
<keyword evidence="2" id="KW-0732">Signal</keyword>
<feature type="signal peptide" evidence="2">
    <location>
        <begin position="1"/>
        <end position="32"/>
    </location>
</feature>
<feature type="transmembrane region" description="Helical" evidence="1">
    <location>
        <begin position="58"/>
        <end position="79"/>
    </location>
</feature>
<reference evidence="3 4" key="1">
    <citation type="submission" date="2019-03" db="EMBL/GenBank/DDBJ databases">
        <title>Genomic Encyclopedia of Type Strains, Phase IV (KMG-IV): sequencing the most valuable type-strain genomes for metagenomic binning, comparative biology and taxonomic classification.</title>
        <authorList>
            <person name="Goeker M."/>
        </authorList>
    </citation>
    <scope>NUCLEOTIDE SEQUENCE [LARGE SCALE GENOMIC DNA]</scope>
    <source>
        <strain evidence="3 4">DSM 22958</strain>
    </source>
</reference>
<keyword evidence="1" id="KW-0812">Transmembrane</keyword>
<keyword evidence="1" id="KW-1133">Transmembrane helix</keyword>
<evidence type="ECO:0000256" key="2">
    <source>
        <dbReference type="SAM" id="SignalP"/>
    </source>
</evidence>
<proteinExistence type="predicted"/>
<evidence type="ECO:0000313" key="4">
    <source>
        <dbReference type="Proteomes" id="UP000294881"/>
    </source>
</evidence>
<dbReference type="Proteomes" id="UP000294881">
    <property type="component" value="Unassembled WGS sequence"/>
</dbReference>
<dbReference type="AlphaFoldDB" id="A0A4R2GQW8"/>
<comment type="caution">
    <text evidence="3">The sequence shown here is derived from an EMBL/GenBank/DDBJ whole genome shotgun (WGS) entry which is preliminary data.</text>
</comment>
<evidence type="ECO:0000313" key="3">
    <source>
        <dbReference type="EMBL" id="TCO11228.1"/>
    </source>
</evidence>